<reference evidence="2 3" key="1">
    <citation type="submission" date="2019-07" db="EMBL/GenBank/DDBJ databases">
        <title>Shewanella sp. YLB-06 whole genomic sequence.</title>
        <authorList>
            <person name="Yu L."/>
        </authorList>
    </citation>
    <scope>NUCLEOTIDE SEQUENCE [LARGE SCALE GENOMIC DNA]</scope>
    <source>
        <strain evidence="2 3">YLB-06</strain>
    </source>
</reference>
<feature type="transmembrane region" description="Helical" evidence="1">
    <location>
        <begin position="398"/>
        <end position="414"/>
    </location>
</feature>
<organism evidence="2 3">
    <name type="scientific">Shewanella psychropiezotolerans</name>
    <dbReference type="NCBI Taxonomy" id="2593655"/>
    <lineage>
        <taxon>Bacteria</taxon>
        <taxon>Pseudomonadati</taxon>
        <taxon>Pseudomonadota</taxon>
        <taxon>Gammaproteobacteria</taxon>
        <taxon>Alteromonadales</taxon>
        <taxon>Shewanellaceae</taxon>
        <taxon>Shewanella</taxon>
    </lineage>
</organism>
<feature type="transmembrane region" description="Helical" evidence="1">
    <location>
        <begin position="367"/>
        <end position="386"/>
    </location>
</feature>
<keyword evidence="1" id="KW-1133">Transmembrane helix</keyword>
<feature type="transmembrane region" description="Helical" evidence="1">
    <location>
        <begin position="341"/>
        <end position="361"/>
    </location>
</feature>
<dbReference type="EMBL" id="CP041614">
    <property type="protein sequence ID" value="QDO86856.1"/>
    <property type="molecule type" value="Genomic_DNA"/>
</dbReference>
<dbReference type="Proteomes" id="UP000315947">
    <property type="component" value="Chromosome"/>
</dbReference>
<sequence length="462" mass="51181">MLDLLTSAKTNLTHKILLVALLSLLSLIPLGLVMDMVWERENLYHQVVEEIGQSWGERQQISGPALVVPYTYQVVQETINDEGKVRKFTSTYQNELVILPKQLALNIDLTHDFRSRGIFQSLVYNARITGSANFEVAAAKVPNMSKFDIENARIVFGISANQAIDKIETFELISESTGALIMQSSIMSGTGLSNQIGLERGFHQPIKLESGQKKLTLNFAVKLRGSQSISALPLGEQTSIKISADWPHPSFKGILPAHREVTKQGFSANWEISHLSRNFPQVFSKNQEIDLREIEANTVLFEPVTHYGKIERSVKYGLLFIVLSFIILLIFELGQKTSLSLIQYLLVGCAMTLFYLLLLSLSEHLTFSLAYIIAASVPVISVSAYVASATSCIKRGGIMSAMLIALYTVLYSILKLEDYALLMGTGLLVVIMLLLMFVTRGAGQETLNSDKPNKTSRVDPSS</sequence>
<evidence type="ECO:0000256" key="1">
    <source>
        <dbReference type="SAM" id="Phobius"/>
    </source>
</evidence>
<keyword evidence="3" id="KW-1185">Reference proteome</keyword>
<keyword evidence="1" id="KW-0812">Transmembrane</keyword>
<proteinExistence type="predicted"/>
<evidence type="ECO:0000313" key="2">
    <source>
        <dbReference type="EMBL" id="QDO86856.1"/>
    </source>
</evidence>
<keyword evidence="1" id="KW-0472">Membrane</keyword>
<protein>
    <submittedName>
        <fullName evidence="2">Cell envelope integrity protein CreD</fullName>
    </submittedName>
</protein>
<dbReference type="NCBIfam" id="NF008712">
    <property type="entry name" value="PRK11715.1-1"/>
    <property type="match status" value="1"/>
</dbReference>
<feature type="transmembrane region" description="Helical" evidence="1">
    <location>
        <begin position="16"/>
        <end position="38"/>
    </location>
</feature>
<dbReference type="PANTHER" id="PTHR30092">
    <property type="entry name" value="INNER MEMBRANE PROTEIN CRED"/>
    <property type="match status" value="1"/>
</dbReference>
<dbReference type="PIRSF" id="PIRSF004548">
    <property type="entry name" value="CreD"/>
    <property type="match status" value="1"/>
</dbReference>
<feature type="transmembrane region" description="Helical" evidence="1">
    <location>
        <begin position="316"/>
        <end position="334"/>
    </location>
</feature>
<evidence type="ECO:0000313" key="3">
    <source>
        <dbReference type="Proteomes" id="UP000315947"/>
    </source>
</evidence>
<dbReference type="InterPro" id="IPR010364">
    <property type="entry name" value="Uncharacterised_IM_CreD"/>
</dbReference>
<accession>A0ABX5XC86</accession>
<feature type="transmembrane region" description="Helical" evidence="1">
    <location>
        <begin position="420"/>
        <end position="438"/>
    </location>
</feature>
<name>A0ABX5XC86_9GAMM</name>
<gene>
    <name evidence="2" type="primary">creD</name>
    <name evidence="2" type="ORF">FM037_25275</name>
</gene>
<dbReference type="Pfam" id="PF06123">
    <property type="entry name" value="CreD"/>
    <property type="match status" value="1"/>
</dbReference>
<dbReference type="PANTHER" id="PTHR30092:SF0">
    <property type="entry name" value="INNER MEMBRANE PROTEIN CRED"/>
    <property type="match status" value="1"/>
</dbReference>